<dbReference type="Pfam" id="PF24864">
    <property type="entry name" value="DUF7730"/>
    <property type="match status" value="1"/>
</dbReference>
<dbReference type="GeneID" id="54587321"/>
<gene>
    <name evidence="2" type="ORF">BU26DRAFT_570309</name>
</gene>
<dbReference type="AlphaFoldDB" id="A0A6A6HXV2"/>
<dbReference type="Proteomes" id="UP000800094">
    <property type="component" value="Unassembled WGS sequence"/>
</dbReference>
<keyword evidence="3" id="KW-1185">Reference proteome</keyword>
<evidence type="ECO:0000313" key="2">
    <source>
        <dbReference type="EMBL" id="KAF2242876.1"/>
    </source>
</evidence>
<organism evidence="2 3">
    <name type="scientific">Trematosphaeria pertusa</name>
    <dbReference type="NCBI Taxonomy" id="390896"/>
    <lineage>
        <taxon>Eukaryota</taxon>
        <taxon>Fungi</taxon>
        <taxon>Dikarya</taxon>
        <taxon>Ascomycota</taxon>
        <taxon>Pezizomycotina</taxon>
        <taxon>Dothideomycetes</taxon>
        <taxon>Pleosporomycetidae</taxon>
        <taxon>Pleosporales</taxon>
        <taxon>Massarineae</taxon>
        <taxon>Trematosphaeriaceae</taxon>
        <taxon>Trematosphaeria</taxon>
    </lineage>
</organism>
<feature type="domain" description="DUF7730" evidence="1">
    <location>
        <begin position="69"/>
        <end position="198"/>
    </location>
</feature>
<sequence length="236" mass="27065">MALCDEPFLHIQFDTDRFTIVECDSFYEEGVILGEGELGIDIGHLPCVEMHGPKGPHKASTWWNVKSKRDRYVLPPLLKACRRMYAEAIGLVYTGNTFELKVGYDIVNFARSIPDRHLQNIRSLTLHIARLYLCDSQDWKDTLEVLKKMPGLTSCRVVIREFYNLDLTAENMLQCSLASVQKVVDSLRCMPARDAFTVLLAGYVRPSDGRGRMSFRIFGRWKLKDLDWSEVAQDRA</sequence>
<evidence type="ECO:0000259" key="1">
    <source>
        <dbReference type="Pfam" id="PF24864"/>
    </source>
</evidence>
<dbReference type="InterPro" id="IPR056632">
    <property type="entry name" value="DUF7730"/>
</dbReference>
<dbReference type="EMBL" id="ML987206">
    <property type="protein sequence ID" value="KAF2242876.1"/>
    <property type="molecule type" value="Genomic_DNA"/>
</dbReference>
<protein>
    <recommendedName>
        <fullName evidence="1">DUF7730 domain-containing protein</fullName>
    </recommendedName>
</protein>
<accession>A0A6A6HXV2</accession>
<dbReference type="RefSeq" id="XP_033677880.1">
    <property type="nucleotide sequence ID" value="XM_033833991.1"/>
</dbReference>
<proteinExistence type="predicted"/>
<evidence type="ECO:0000313" key="3">
    <source>
        <dbReference type="Proteomes" id="UP000800094"/>
    </source>
</evidence>
<dbReference type="OrthoDB" id="3801532at2759"/>
<name>A0A6A6HXV2_9PLEO</name>
<reference evidence="2" key="1">
    <citation type="journal article" date="2020" name="Stud. Mycol.">
        <title>101 Dothideomycetes genomes: a test case for predicting lifestyles and emergence of pathogens.</title>
        <authorList>
            <person name="Haridas S."/>
            <person name="Albert R."/>
            <person name="Binder M."/>
            <person name="Bloem J."/>
            <person name="Labutti K."/>
            <person name="Salamov A."/>
            <person name="Andreopoulos B."/>
            <person name="Baker S."/>
            <person name="Barry K."/>
            <person name="Bills G."/>
            <person name="Bluhm B."/>
            <person name="Cannon C."/>
            <person name="Castanera R."/>
            <person name="Culley D."/>
            <person name="Daum C."/>
            <person name="Ezra D."/>
            <person name="Gonzalez J."/>
            <person name="Henrissat B."/>
            <person name="Kuo A."/>
            <person name="Liang C."/>
            <person name="Lipzen A."/>
            <person name="Lutzoni F."/>
            <person name="Magnuson J."/>
            <person name="Mondo S."/>
            <person name="Nolan M."/>
            <person name="Ohm R."/>
            <person name="Pangilinan J."/>
            <person name="Park H.-J."/>
            <person name="Ramirez L."/>
            <person name="Alfaro M."/>
            <person name="Sun H."/>
            <person name="Tritt A."/>
            <person name="Yoshinaga Y."/>
            <person name="Zwiers L.-H."/>
            <person name="Turgeon B."/>
            <person name="Goodwin S."/>
            <person name="Spatafora J."/>
            <person name="Crous P."/>
            <person name="Grigoriev I."/>
        </authorList>
    </citation>
    <scope>NUCLEOTIDE SEQUENCE</scope>
    <source>
        <strain evidence="2">CBS 122368</strain>
    </source>
</reference>
<dbReference type="PANTHER" id="PTHR38790">
    <property type="entry name" value="2EXR DOMAIN-CONTAINING PROTEIN-RELATED"/>
    <property type="match status" value="1"/>
</dbReference>